<feature type="compositionally biased region" description="Basic and acidic residues" evidence="1">
    <location>
        <begin position="197"/>
        <end position="216"/>
    </location>
</feature>
<dbReference type="Proteomes" id="UP000604825">
    <property type="component" value="Unassembled WGS sequence"/>
</dbReference>
<name>A0A811RX27_9POAL</name>
<comment type="caution">
    <text evidence="3">The sequence shown here is derived from an EMBL/GenBank/DDBJ whole genome shotgun (WGS) entry which is preliminary data.</text>
</comment>
<feature type="domain" description="Reverse transcriptase zinc-binding" evidence="2">
    <location>
        <begin position="738"/>
        <end position="822"/>
    </location>
</feature>
<proteinExistence type="predicted"/>
<evidence type="ECO:0000259" key="2">
    <source>
        <dbReference type="Pfam" id="PF13966"/>
    </source>
</evidence>
<dbReference type="OrthoDB" id="692410at2759"/>
<feature type="region of interest" description="Disordered" evidence="1">
    <location>
        <begin position="175"/>
        <end position="217"/>
    </location>
</feature>
<dbReference type="AlphaFoldDB" id="A0A811RX27"/>
<dbReference type="PANTHER" id="PTHR33116">
    <property type="entry name" value="REVERSE TRANSCRIPTASE ZINC-BINDING DOMAIN-CONTAINING PROTEIN-RELATED-RELATED"/>
    <property type="match status" value="1"/>
</dbReference>
<evidence type="ECO:0000313" key="3">
    <source>
        <dbReference type="EMBL" id="CAD6334522.1"/>
    </source>
</evidence>
<keyword evidence="4" id="KW-1185">Reference proteome</keyword>
<dbReference type="PANTHER" id="PTHR33116:SF87">
    <property type="entry name" value="OS01G0158850 PROTEIN"/>
    <property type="match status" value="1"/>
</dbReference>
<reference evidence="3" key="1">
    <citation type="submission" date="2020-10" db="EMBL/GenBank/DDBJ databases">
        <authorList>
            <person name="Han B."/>
            <person name="Lu T."/>
            <person name="Zhao Q."/>
            <person name="Huang X."/>
            <person name="Zhao Y."/>
        </authorList>
    </citation>
    <scope>NUCLEOTIDE SEQUENCE</scope>
</reference>
<gene>
    <name evidence="3" type="ORF">NCGR_LOCUS58620</name>
</gene>
<dbReference type="InterPro" id="IPR026960">
    <property type="entry name" value="RVT-Znf"/>
</dbReference>
<evidence type="ECO:0000313" key="4">
    <source>
        <dbReference type="Proteomes" id="UP000604825"/>
    </source>
</evidence>
<sequence length="1119" mass="123146">MMQGFVEIGGSAFPITPWRAVGGPTETTWWYHVKVVMENVPREAWNEEGVKLVLGDPCIFDNIDTSPEARETPDLLTSWVWMEDPDELPRSISYTFFAARAGQAMQINGLGQVPTRIPATPPIGREGDSLILVHLVGYQDWSPSSTDSGSGTSLEHGSSGTRFIPFEWTRGVLDGRAAKGRRAQPGGCRPPPSTYVRRNDHDDDNRGLRPREELQKSSRALMGELEPVEYVERGRTMARSPSRSGRERDTLEHAAYEWERRRSRSPPRMAAARGTAAVEQHFFDPLITEPAMTAYGGREWDFDPMVQESLAAPVYNHPAICYYPDGDDRGAESPVYVPTLGPFAPGGPLSTLGQGGDDIVFGPGVAGGSVGGEVPGGLGTDEATVEDGGQAVAGASGVAASVGCATFCKAIVKDTTAPLLPRSDTPQLPRASRSRKQLIVATRTSLRQAARPSPDLPDQAVDTIRAAARLGNKKLAKVLAALAAEAGAVEIFVLVPAAIKIVHLQGILDKARKKLAGWQGRLLNPVGRRELVHSVLSAIPIYMLTSLKAPKQLLQDLDKLRRRFLWAGDGEITGGKCKVAWPLVARPIRHGGLGIIDMERFSRALRLRWLWLTWSSTDRPWTGMQLPVDEKDIALFSTATKVTIGNGRRAPFWTSCWIRGRSPASLFPSLYTHVKRKKWTVREAVFDGKLIQDIAHNLNTEILRDFVELWKLIHTLHLDQSCEQEDTIVWTLESSGEYSAKSAYEIQFCGQIFSNFPKLIWKAWATPRIKFFLWLLLQDRVWTAARLQLRGWENNYFCALCERNLETAVHLFTECPFAREVWTMVATWSSCLNLQPEGWNDYSDMEEWFFAITSIGTKAAHSLAMLTTWHIWKERNAIVFQQNHSTVRALFAKIKDEYSNWASAGGRTFHFLRIGMNSMSGGLPLGMAQLAHMDKATLLARVVSQLKDLKKKSAETAQPPLATIPAEANGIAVHCYTGAAAATGYGRPSSATYVRASISCDDRPGLHADLAAAFRAMRLRPLRADVAALGGRAQCDFLLCREEGAGGGVMTTSAGGGSRVLRALEEGVRQALARAAFPETTTYGCNVTRSRRQRLVGSSHCVLLGHGHGHGLHVVEHGW</sequence>
<evidence type="ECO:0000256" key="1">
    <source>
        <dbReference type="SAM" id="MobiDB-lite"/>
    </source>
</evidence>
<accession>A0A811RX27</accession>
<organism evidence="3 4">
    <name type="scientific">Miscanthus lutarioriparius</name>
    <dbReference type="NCBI Taxonomy" id="422564"/>
    <lineage>
        <taxon>Eukaryota</taxon>
        <taxon>Viridiplantae</taxon>
        <taxon>Streptophyta</taxon>
        <taxon>Embryophyta</taxon>
        <taxon>Tracheophyta</taxon>
        <taxon>Spermatophyta</taxon>
        <taxon>Magnoliopsida</taxon>
        <taxon>Liliopsida</taxon>
        <taxon>Poales</taxon>
        <taxon>Poaceae</taxon>
        <taxon>PACMAD clade</taxon>
        <taxon>Panicoideae</taxon>
        <taxon>Andropogonodae</taxon>
        <taxon>Andropogoneae</taxon>
        <taxon>Saccharinae</taxon>
        <taxon>Miscanthus</taxon>
    </lineage>
</organism>
<dbReference type="EMBL" id="CAJGYO010000017">
    <property type="protein sequence ID" value="CAD6334522.1"/>
    <property type="molecule type" value="Genomic_DNA"/>
</dbReference>
<protein>
    <recommendedName>
        <fullName evidence="2">Reverse transcriptase zinc-binding domain-containing protein</fullName>
    </recommendedName>
</protein>
<dbReference type="Pfam" id="PF13966">
    <property type="entry name" value="zf-RVT"/>
    <property type="match status" value="1"/>
</dbReference>